<dbReference type="Pfam" id="PF13609">
    <property type="entry name" value="Porin_4"/>
    <property type="match status" value="1"/>
</dbReference>
<protein>
    <submittedName>
        <fullName evidence="13">Porin</fullName>
    </submittedName>
</protein>
<dbReference type="SUPFAM" id="SSF56935">
    <property type="entry name" value="Porins"/>
    <property type="match status" value="1"/>
</dbReference>
<keyword evidence="3" id="KW-0813">Transport</keyword>
<gene>
    <name evidence="13" type="ORF">WKW79_22150</name>
</gene>
<dbReference type="InterPro" id="IPR033900">
    <property type="entry name" value="Gram_neg_porin_domain"/>
</dbReference>
<evidence type="ECO:0000256" key="2">
    <source>
        <dbReference type="ARBA" id="ARBA00011233"/>
    </source>
</evidence>
<dbReference type="CDD" id="cd00342">
    <property type="entry name" value="gram_neg_porins"/>
    <property type="match status" value="1"/>
</dbReference>
<evidence type="ECO:0000256" key="9">
    <source>
        <dbReference type="ARBA" id="ARBA00023136"/>
    </source>
</evidence>
<evidence type="ECO:0000256" key="3">
    <source>
        <dbReference type="ARBA" id="ARBA00022448"/>
    </source>
</evidence>
<evidence type="ECO:0000256" key="1">
    <source>
        <dbReference type="ARBA" id="ARBA00004571"/>
    </source>
</evidence>
<keyword evidence="10" id="KW-0998">Cell outer membrane</keyword>
<evidence type="ECO:0000256" key="7">
    <source>
        <dbReference type="ARBA" id="ARBA00023065"/>
    </source>
</evidence>
<evidence type="ECO:0000256" key="11">
    <source>
        <dbReference type="SAM" id="SignalP"/>
    </source>
</evidence>
<evidence type="ECO:0000256" key="10">
    <source>
        <dbReference type="ARBA" id="ARBA00023237"/>
    </source>
</evidence>
<dbReference type="Proteomes" id="UP001367030">
    <property type="component" value="Unassembled WGS sequence"/>
</dbReference>
<evidence type="ECO:0000256" key="6">
    <source>
        <dbReference type="ARBA" id="ARBA00022729"/>
    </source>
</evidence>
<dbReference type="InterPro" id="IPR023614">
    <property type="entry name" value="Porin_dom_sf"/>
</dbReference>
<name>A0ABU8XC59_9BURK</name>
<reference evidence="13 14" key="1">
    <citation type="submission" date="2024-03" db="EMBL/GenBank/DDBJ databases">
        <title>Novel species of the genus Variovorax.</title>
        <authorList>
            <person name="Liu Q."/>
            <person name="Xin Y.-H."/>
        </authorList>
    </citation>
    <scope>NUCLEOTIDE SEQUENCE [LARGE SCALE GENOMIC DNA]</scope>
    <source>
        <strain evidence="13 14">KACC 18901</strain>
    </source>
</reference>
<keyword evidence="8" id="KW-0626">Porin</keyword>
<comment type="subunit">
    <text evidence="2">Homotrimer.</text>
</comment>
<accession>A0ABU8XC59</accession>
<feature type="domain" description="Porin" evidence="12">
    <location>
        <begin position="11"/>
        <end position="343"/>
    </location>
</feature>
<organism evidence="13 14">
    <name type="scientific">Variovorax robiniae</name>
    <dbReference type="NCBI Taxonomy" id="1836199"/>
    <lineage>
        <taxon>Bacteria</taxon>
        <taxon>Pseudomonadati</taxon>
        <taxon>Pseudomonadota</taxon>
        <taxon>Betaproteobacteria</taxon>
        <taxon>Burkholderiales</taxon>
        <taxon>Comamonadaceae</taxon>
        <taxon>Variovorax</taxon>
    </lineage>
</organism>
<feature type="chain" id="PRO_5046198573" evidence="11">
    <location>
        <begin position="20"/>
        <end position="371"/>
    </location>
</feature>
<evidence type="ECO:0000256" key="8">
    <source>
        <dbReference type="ARBA" id="ARBA00023114"/>
    </source>
</evidence>
<dbReference type="InterPro" id="IPR050298">
    <property type="entry name" value="Gram-neg_bact_OMP"/>
</dbReference>
<sequence length="371" mass="39028">MRVKLMLAANFVCASAAFAQSSTGQAPITSSSVTLFGIVDMAVTYGTGSDASKTQLSTGAYQPSRFGFRGNEALGGGLGVNFWLEAGFNADDGSGVAGNTNNTPGGATSGDFISFSRRATVSLIDIWGEVRLGRDFTAIYRNREQIDPFGTNGVGASQPHVGTLGGPTATRASNMVGYFLPPGLGGFFGEVQYFMGENIQYSPAPITNPNLKDGNGYAARIGWGIGGFAVALSSSETKFARSDTTGNINSWNVGTSYDFGFLKLSGGYYRDKVDSFVPLTGTGYLVGGTIPVFGVDQVRVSYSEYGTDAFGDPRTRKFAIGYVYAFSKRTLAYATYAHLDNRGGASAALAGSLTAPDRSSNGYDFGLRHSF</sequence>
<comment type="subcellular location">
    <subcellularLocation>
        <location evidence="1">Cell outer membrane</location>
        <topology evidence="1">Multi-pass membrane protein</topology>
    </subcellularLocation>
</comment>
<evidence type="ECO:0000256" key="5">
    <source>
        <dbReference type="ARBA" id="ARBA00022692"/>
    </source>
</evidence>
<keyword evidence="6 11" id="KW-0732">Signal</keyword>
<keyword evidence="7" id="KW-0406">Ion transport</keyword>
<dbReference type="EMBL" id="JBBKZS010000010">
    <property type="protein sequence ID" value="MEJ8857294.1"/>
    <property type="molecule type" value="Genomic_DNA"/>
</dbReference>
<keyword evidence="4" id="KW-1134">Transmembrane beta strand</keyword>
<keyword evidence="9" id="KW-0472">Membrane</keyword>
<dbReference type="PANTHER" id="PTHR34501">
    <property type="entry name" value="PROTEIN YDDL-RELATED"/>
    <property type="match status" value="1"/>
</dbReference>
<dbReference type="RefSeq" id="WP_340337368.1">
    <property type="nucleotide sequence ID" value="NZ_JBBKZS010000010.1"/>
</dbReference>
<evidence type="ECO:0000313" key="13">
    <source>
        <dbReference type="EMBL" id="MEJ8857294.1"/>
    </source>
</evidence>
<keyword evidence="5" id="KW-0812">Transmembrane</keyword>
<proteinExistence type="predicted"/>
<comment type="caution">
    <text evidence="13">The sequence shown here is derived from an EMBL/GenBank/DDBJ whole genome shotgun (WGS) entry which is preliminary data.</text>
</comment>
<dbReference type="Gene3D" id="2.40.160.10">
    <property type="entry name" value="Porin"/>
    <property type="match status" value="1"/>
</dbReference>
<evidence type="ECO:0000256" key="4">
    <source>
        <dbReference type="ARBA" id="ARBA00022452"/>
    </source>
</evidence>
<dbReference type="PANTHER" id="PTHR34501:SF9">
    <property type="entry name" value="MAJOR OUTER MEMBRANE PROTEIN P.IA"/>
    <property type="match status" value="1"/>
</dbReference>
<keyword evidence="14" id="KW-1185">Reference proteome</keyword>
<feature type="signal peptide" evidence="11">
    <location>
        <begin position="1"/>
        <end position="19"/>
    </location>
</feature>
<evidence type="ECO:0000259" key="12">
    <source>
        <dbReference type="Pfam" id="PF13609"/>
    </source>
</evidence>
<evidence type="ECO:0000313" key="14">
    <source>
        <dbReference type="Proteomes" id="UP001367030"/>
    </source>
</evidence>